<keyword evidence="2" id="KW-0819">tRNA processing</keyword>
<feature type="region of interest" description="Disordered" evidence="4">
    <location>
        <begin position="206"/>
        <end position="233"/>
    </location>
</feature>
<feature type="region of interest" description="Disordered" evidence="4">
    <location>
        <begin position="81"/>
        <end position="137"/>
    </location>
</feature>
<sequence length="247" mass="27232">MAGARKASKSRRMEKPTIKKLPKLPNGTRVTKRPLHRPAIPSPYTNSAQPKVVYVSASTPFLSAVKRVEKLLQRADKRLVQAATTRAKQNDPRGRKRRGGDHDEDEVLGIAEEVERLKNDGKRQRRQGKSGLGEEEANAAGEEILIKGTGKAIAKVLDLASWFQQRGDRYTVRLRTGSVGAVDDISAGDQADVAVPLAEDMDVDHVANGQEKKSAEGLEEQRENESQTLPETRIRQTSVLEVAIELK</sequence>
<dbReference type="AlphaFoldDB" id="A0AAQ3RCU7"/>
<dbReference type="EMBL" id="CP138585">
    <property type="protein sequence ID" value="WPH01723.1"/>
    <property type="molecule type" value="Genomic_DNA"/>
</dbReference>
<dbReference type="GO" id="GO:0006364">
    <property type="term" value="P:rRNA processing"/>
    <property type="evidence" value="ECO:0007669"/>
    <property type="project" value="TreeGrafter"/>
</dbReference>
<feature type="compositionally biased region" description="Basic and acidic residues" evidence="4">
    <location>
        <begin position="210"/>
        <end position="225"/>
    </location>
</feature>
<evidence type="ECO:0000256" key="2">
    <source>
        <dbReference type="ARBA" id="ARBA00022694"/>
    </source>
</evidence>
<dbReference type="GO" id="GO:0000294">
    <property type="term" value="P:nuclear-transcribed mRNA catabolic process, RNase MRP-dependent"/>
    <property type="evidence" value="ECO:0007669"/>
    <property type="project" value="TreeGrafter"/>
</dbReference>
<keyword evidence="6" id="KW-1185">Reference proteome</keyword>
<dbReference type="Proteomes" id="UP001303373">
    <property type="component" value="Chromosome 6"/>
</dbReference>
<protein>
    <submittedName>
        <fullName evidence="5">Uncharacterized protein</fullName>
    </submittedName>
</protein>
<evidence type="ECO:0000313" key="5">
    <source>
        <dbReference type="EMBL" id="WPH01723.1"/>
    </source>
</evidence>
<feature type="compositionally biased region" description="Basic residues" evidence="4">
    <location>
        <begin position="1"/>
        <end position="10"/>
    </location>
</feature>
<dbReference type="GO" id="GO:0004526">
    <property type="term" value="F:ribonuclease P activity"/>
    <property type="evidence" value="ECO:0007669"/>
    <property type="project" value="TreeGrafter"/>
</dbReference>
<dbReference type="InterPro" id="IPR020241">
    <property type="entry name" value="RNase_P/MRP_Pop7_fungi"/>
</dbReference>
<evidence type="ECO:0000313" key="6">
    <source>
        <dbReference type="Proteomes" id="UP001303373"/>
    </source>
</evidence>
<dbReference type="InterPro" id="IPR036882">
    <property type="entry name" value="Alba-like_dom_sf"/>
</dbReference>
<dbReference type="PANTHER" id="PTHR28256">
    <property type="entry name" value="RIBONUCLEASES P/MRP PROTEIN SUBUNIT POP7"/>
    <property type="match status" value="1"/>
</dbReference>
<feature type="region of interest" description="Disordered" evidence="4">
    <location>
        <begin position="1"/>
        <end position="51"/>
    </location>
</feature>
<comment type="subcellular location">
    <subcellularLocation>
        <location evidence="1">Nucleus</location>
    </subcellularLocation>
</comment>
<evidence type="ECO:0000256" key="1">
    <source>
        <dbReference type="ARBA" id="ARBA00004123"/>
    </source>
</evidence>
<dbReference type="Pfam" id="PF12328">
    <property type="entry name" value="Rpp20"/>
    <property type="match status" value="1"/>
</dbReference>
<dbReference type="GO" id="GO:0003723">
    <property type="term" value="F:RNA binding"/>
    <property type="evidence" value="ECO:0007669"/>
    <property type="project" value="TreeGrafter"/>
</dbReference>
<feature type="compositionally biased region" description="Basic and acidic residues" evidence="4">
    <location>
        <begin position="113"/>
        <end position="122"/>
    </location>
</feature>
<keyword evidence="3" id="KW-0539">Nucleus</keyword>
<proteinExistence type="predicted"/>
<dbReference type="GO" id="GO:0034965">
    <property type="term" value="P:intronic box C/D snoRNA processing"/>
    <property type="evidence" value="ECO:0007669"/>
    <property type="project" value="TreeGrafter"/>
</dbReference>
<organism evidence="5 6">
    <name type="scientific">Acrodontium crateriforme</name>
    <dbReference type="NCBI Taxonomy" id="150365"/>
    <lineage>
        <taxon>Eukaryota</taxon>
        <taxon>Fungi</taxon>
        <taxon>Dikarya</taxon>
        <taxon>Ascomycota</taxon>
        <taxon>Pezizomycotina</taxon>
        <taxon>Dothideomycetes</taxon>
        <taxon>Dothideomycetidae</taxon>
        <taxon>Mycosphaerellales</taxon>
        <taxon>Teratosphaeriaceae</taxon>
        <taxon>Acrodontium</taxon>
    </lineage>
</organism>
<dbReference type="GO" id="GO:0000171">
    <property type="term" value="F:ribonuclease MRP activity"/>
    <property type="evidence" value="ECO:0007669"/>
    <property type="project" value="TreeGrafter"/>
</dbReference>
<dbReference type="GO" id="GO:0001682">
    <property type="term" value="P:tRNA 5'-leader removal"/>
    <property type="evidence" value="ECO:0007669"/>
    <property type="project" value="InterPro"/>
</dbReference>
<dbReference type="GO" id="GO:0005655">
    <property type="term" value="C:nucleolar ribonuclease P complex"/>
    <property type="evidence" value="ECO:0007669"/>
    <property type="project" value="InterPro"/>
</dbReference>
<dbReference type="GO" id="GO:0000172">
    <property type="term" value="C:ribonuclease MRP complex"/>
    <property type="evidence" value="ECO:0007669"/>
    <property type="project" value="InterPro"/>
</dbReference>
<dbReference type="InterPro" id="IPR014612">
    <property type="entry name" value="Pop7/Rpp20"/>
</dbReference>
<dbReference type="PANTHER" id="PTHR28256:SF1">
    <property type="entry name" value="RIBONUCLEASES P_MRP PROTEIN SUBUNIT POP7"/>
    <property type="match status" value="1"/>
</dbReference>
<dbReference type="Gene3D" id="3.30.110.20">
    <property type="entry name" value="Alba-like domain"/>
    <property type="match status" value="1"/>
</dbReference>
<accession>A0AAQ3RCU7</accession>
<evidence type="ECO:0000256" key="3">
    <source>
        <dbReference type="ARBA" id="ARBA00023242"/>
    </source>
</evidence>
<name>A0AAQ3RCU7_9PEZI</name>
<reference evidence="5 6" key="1">
    <citation type="submission" date="2023-11" db="EMBL/GenBank/DDBJ databases">
        <title>An acidophilic fungus is an integral part of prey digestion in a carnivorous sundew plant.</title>
        <authorList>
            <person name="Tsai I.J."/>
        </authorList>
    </citation>
    <scope>NUCLEOTIDE SEQUENCE [LARGE SCALE GENOMIC DNA]</scope>
    <source>
        <strain evidence="5">169a</strain>
    </source>
</reference>
<evidence type="ECO:0000256" key="4">
    <source>
        <dbReference type="SAM" id="MobiDB-lite"/>
    </source>
</evidence>
<gene>
    <name evidence="5" type="ORF">R9X50_00457500</name>
</gene>